<dbReference type="InterPro" id="IPR021218">
    <property type="entry name" value="DUF2784"/>
</dbReference>
<reference evidence="2 3" key="1">
    <citation type="submission" date="2020-12" db="EMBL/GenBank/DDBJ databases">
        <title>FDA dAtabase for Regulatory Grade micrObial Sequences (FDA-ARGOS): Supporting development and validation of Infectious Disease Dx tests.</title>
        <authorList>
            <person name="Sproer C."/>
            <person name="Gronow S."/>
            <person name="Severitt S."/>
            <person name="Schroder I."/>
            <person name="Tallon L."/>
            <person name="Sadzewicz L."/>
            <person name="Zhao X."/>
            <person name="Boylan J."/>
            <person name="Ott S."/>
            <person name="Bowen H."/>
            <person name="Vavikolanu K."/>
            <person name="Mehta A."/>
            <person name="Aluvathingal J."/>
            <person name="Nadendla S."/>
            <person name="Lowell S."/>
            <person name="Myers T."/>
            <person name="Yan Y."/>
            <person name="Sichtig H."/>
        </authorList>
    </citation>
    <scope>NUCLEOTIDE SEQUENCE [LARGE SCALE GENOMIC DNA]</scope>
    <source>
        <strain evidence="2 3">FDAARGOS_1050</strain>
    </source>
</reference>
<evidence type="ECO:0000256" key="1">
    <source>
        <dbReference type="SAM" id="Phobius"/>
    </source>
</evidence>
<keyword evidence="1" id="KW-1133">Transmembrane helix</keyword>
<evidence type="ECO:0000313" key="2">
    <source>
        <dbReference type="EMBL" id="QQB33929.1"/>
    </source>
</evidence>
<feature type="transmembrane region" description="Helical" evidence="1">
    <location>
        <begin position="97"/>
        <end position="115"/>
    </location>
</feature>
<dbReference type="EMBL" id="CP065997">
    <property type="protein sequence ID" value="QQB33929.1"/>
    <property type="molecule type" value="Genomic_DNA"/>
</dbReference>
<keyword evidence="1" id="KW-0472">Membrane</keyword>
<keyword evidence="1" id="KW-0812">Transmembrane</keyword>
<protein>
    <submittedName>
        <fullName evidence="2">DUF2784 domain-containing protein</fullName>
    </submittedName>
</protein>
<accession>A0A7T4B1H9</accession>
<gene>
    <name evidence="2" type="ORF">I6I07_25455</name>
</gene>
<name>A0A7T4B1H9_9BURK</name>
<dbReference type="Pfam" id="PF10861">
    <property type="entry name" value="DUF2784"/>
    <property type="match status" value="1"/>
</dbReference>
<evidence type="ECO:0000313" key="3">
    <source>
        <dbReference type="Proteomes" id="UP000595231"/>
    </source>
</evidence>
<feature type="transmembrane region" description="Helical" evidence="1">
    <location>
        <begin position="36"/>
        <end position="54"/>
    </location>
</feature>
<proteinExistence type="predicted"/>
<organism evidence="2 3">
    <name type="scientific">Achromobacter deleyi</name>
    <dbReference type="NCBI Taxonomy" id="1353891"/>
    <lineage>
        <taxon>Bacteria</taxon>
        <taxon>Pseudomonadati</taxon>
        <taxon>Pseudomonadota</taxon>
        <taxon>Betaproteobacteria</taxon>
        <taxon>Burkholderiales</taxon>
        <taxon>Alcaligenaceae</taxon>
        <taxon>Achromobacter</taxon>
    </lineage>
</organism>
<dbReference type="Proteomes" id="UP000595231">
    <property type="component" value="Chromosome"/>
</dbReference>
<dbReference type="RefSeq" id="WP_198484216.1">
    <property type="nucleotide sequence ID" value="NZ_CP065997.1"/>
</dbReference>
<sequence>MIYRLLADAVLILHGLFVAFVVFGGLLALWRWRLAYLHLPALAWGAMVIGMGWICPLTPLEVSLRQQAGQQGYAGGFIEHYVLAVIYPDGLTRGVQILLAVALVTGNLLVYGLWARRRLQARQARATVGL</sequence>
<dbReference type="AlphaFoldDB" id="A0A7T4B1H9"/>
<feature type="transmembrane region" description="Helical" evidence="1">
    <location>
        <begin position="6"/>
        <end position="29"/>
    </location>
</feature>